<gene>
    <name evidence="1" type="ORF">RY831_19085</name>
</gene>
<comment type="caution">
    <text evidence="1">The sequence shown here is derived from an EMBL/GenBank/DDBJ whole genome shotgun (WGS) entry which is preliminary data.</text>
</comment>
<organism evidence="1 2">
    <name type="scientific">Noviherbaspirillum album</name>
    <dbReference type="NCBI Taxonomy" id="3080276"/>
    <lineage>
        <taxon>Bacteria</taxon>
        <taxon>Pseudomonadati</taxon>
        <taxon>Pseudomonadota</taxon>
        <taxon>Betaproteobacteria</taxon>
        <taxon>Burkholderiales</taxon>
        <taxon>Oxalobacteraceae</taxon>
        <taxon>Noviherbaspirillum</taxon>
    </lineage>
</organism>
<name>A0ABU6JDP6_9BURK</name>
<evidence type="ECO:0000313" key="1">
    <source>
        <dbReference type="EMBL" id="MEC4721274.1"/>
    </source>
</evidence>
<dbReference type="RefSeq" id="WP_326507981.1">
    <property type="nucleotide sequence ID" value="NZ_JAWIIV010000017.1"/>
</dbReference>
<accession>A0ABU6JDP6</accession>
<protein>
    <submittedName>
        <fullName evidence="1">Uncharacterized protein</fullName>
    </submittedName>
</protein>
<dbReference type="EMBL" id="JAWIIV010000017">
    <property type="protein sequence ID" value="MEC4721274.1"/>
    <property type="molecule type" value="Genomic_DNA"/>
</dbReference>
<evidence type="ECO:0000313" key="2">
    <source>
        <dbReference type="Proteomes" id="UP001352263"/>
    </source>
</evidence>
<dbReference type="Proteomes" id="UP001352263">
    <property type="component" value="Unassembled WGS sequence"/>
</dbReference>
<sequence length="103" mass="11783">MVNWAIEYLSASLFERLAPDGKQREKIERAHCLVHRSRMEQSSWPQTVGFGMRALPALQTVAFTPTFHCNPTERCWAVTAIHFPACRAVCAPPEIREIFILNQ</sequence>
<reference evidence="1 2" key="1">
    <citation type="submission" date="2023-10" db="EMBL/GenBank/DDBJ databases">
        <title>Noviherbaspirillum sp. CPCC 100848 genome assembly.</title>
        <authorList>
            <person name="Li X.Y."/>
            <person name="Fang X.M."/>
        </authorList>
    </citation>
    <scope>NUCLEOTIDE SEQUENCE [LARGE SCALE GENOMIC DNA]</scope>
    <source>
        <strain evidence="1 2">CPCC 100848</strain>
    </source>
</reference>
<keyword evidence="2" id="KW-1185">Reference proteome</keyword>
<proteinExistence type="predicted"/>